<evidence type="ECO:0000313" key="5">
    <source>
        <dbReference type="Proteomes" id="UP000602284"/>
    </source>
</evidence>
<dbReference type="PANTHER" id="PTHR34039:SF1">
    <property type="entry name" value="UPF0102 PROTEIN YRAN"/>
    <property type="match status" value="1"/>
</dbReference>
<comment type="caution">
    <text evidence="4">The sequence shown here is derived from an EMBL/GenBank/DDBJ whole genome shotgun (WGS) entry which is preliminary data.</text>
</comment>
<dbReference type="InterPro" id="IPR003509">
    <property type="entry name" value="UPF0102_YraN-like"/>
</dbReference>
<dbReference type="NCBIfam" id="TIGR00252">
    <property type="entry name" value="YraN family protein"/>
    <property type="match status" value="1"/>
</dbReference>
<reference evidence="4 5" key="1">
    <citation type="submission" date="2021-01" db="EMBL/GenBank/DDBJ databases">
        <title>Tumebacillus sp. strain ITR2 16S ribosomal RNA gene Genome sequencing and assembly.</title>
        <authorList>
            <person name="Kang M."/>
        </authorList>
    </citation>
    <scope>NUCLEOTIDE SEQUENCE [LARGE SCALE GENOMIC DNA]</scope>
    <source>
        <strain evidence="4 5">ITR2</strain>
    </source>
</reference>
<gene>
    <name evidence="4" type="ORF">JJB07_19990</name>
</gene>
<feature type="region of interest" description="Disordered" evidence="3">
    <location>
        <begin position="1"/>
        <end position="40"/>
    </location>
</feature>
<dbReference type="Pfam" id="PF02021">
    <property type="entry name" value="UPF0102"/>
    <property type="match status" value="1"/>
</dbReference>
<comment type="similarity">
    <text evidence="1 2">Belongs to the UPF0102 family.</text>
</comment>
<proteinExistence type="inferred from homology"/>
<evidence type="ECO:0000256" key="3">
    <source>
        <dbReference type="SAM" id="MobiDB-lite"/>
    </source>
</evidence>
<evidence type="ECO:0000313" key="4">
    <source>
        <dbReference type="EMBL" id="MBL0388880.1"/>
    </source>
</evidence>
<evidence type="ECO:0000256" key="1">
    <source>
        <dbReference type="ARBA" id="ARBA00006738"/>
    </source>
</evidence>
<dbReference type="InterPro" id="IPR011856">
    <property type="entry name" value="tRNA_endonuc-like_dom_sf"/>
</dbReference>
<dbReference type="CDD" id="cd20736">
    <property type="entry name" value="PoNe_Nuclease"/>
    <property type="match status" value="1"/>
</dbReference>
<sequence>MNNHETHGNNPKISAKKETATRAKQKPTSKQRVSTDPRKQLGDFGERVAADFLLHLGYRIIDRNWRRRGGELDIIAIDRDALVFVEVRTRSTRTFGTAEESVDWRKQRQVRKMASCYLHERPAEDTIYRDIRFDVITVYVDRNPFRVRDLYHLKHAF</sequence>
<dbReference type="Gene3D" id="3.40.1350.10">
    <property type="match status" value="1"/>
</dbReference>
<name>A0ABS1JF84_9BACL</name>
<protein>
    <recommendedName>
        <fullName evidence="2">UPF0102 protein JJB07_19990</fullName>
    </recommendedName>
</protein>
<evidence type="ECO:0000256" key="2">
    <source>
        <dbReference type="HAMAP-Rule" id="MF_00048"/>
    </source>
</evidence>
<dbReference type="Proteomes" id="UP000602284">
    <property type="component" value="Unassembled WGS sequence"/>
</dbReference>
<dbReference type="HAMAP" id="MF_00048">
    <property type="entry name" value="UPF0102"/>
    <property type="match status" value="1"/>
</dbReference>
<organism evidence="4 5">
    <name type="scientific">Tumebacillus amylolyticus</name>
    <dbReference type="NCBI Taxonomy" id="2801339"/>
    <lineage>
        <taxon>Bacteria</taxon>
        <taxon>Bacillati</taxon>
        <taxon>Bacillota</taxon>
        <taxon>Bacilli</taxon>
        <taxon>Bacillales</taxon>
        <taxon>Alicyclobacillaceae</taxon>
        <taxon>Tumebacillus</taxon>
    </lineage>
</organism>
<keyword evidence="5" id="KW-1185">Reference proteome</keyword>
<dbReference type="EMBL" id="JAEQNB010000007">
    <property type="protein sequence ID" value="MBL0388880.1"/>
    <property type="molecule type" value="Genomic_DNA"/>
</dbReference>
<dbReference type="NCBIfam" id="NF009150">
    <property type="entry name" value="PRK12497.1-3"/>
    <property type="match status" value="1"/>
</dbReference>
<accession>A0ABS1JF84</accession>
<dbReference type="NCBIfam" id="NF009154">
    <property type="entry name" value="PRK12497.3-3"/>
    <property type="match status" value="1"/>
</dbReference>
<dbReference type="SUPFAM" id="SSF52980">
    <property type="entry name" value="Restriction endonuclease-like"/>
    <property type="match status" value="1"/>
</dbReference>
<dbReference type="InterPro" id="IPR011335">
    <property type="entry name" value="Restrct_endonuc-II-like"/>
</dbReference>
<dbReference type="RefSeq" id="WP_201637879.1">
    <property type="nucleotide sequence ID" value="NZ_JAEQNB010000007.1"/>
</dbReference>
<dbReference type="PANTHER" id="PTHR34039">
    <property type="entry name" value="UPF0102 PROTEIN YRAN"/>
    <property type="match status" value="1"/>
</dbReference>